<proteinExistence type="predicted"/>
<evidence type="ECO:0000313" key="1">
    <source>
        <dbReference type="EMBL" id="TBU60037.1"/>
    </source>
</evidence>
<gene>
    <name evidence="1" type="ORF">BD310DRAFT_923741</name>
</gene>
<keyword evidence="2" id="KW-1185">Reference proteome</keyword>
<organism evidence="1 2">
    <name type="scientific">Dichomitus squalens</name>
    <dbReference type="NCBI Taxonomy" id="114155"/>
    <lineage>
        <taxon>Eukaryota</taxon>
        <taxon>Fungi</taxon>
        <taxon>Dikarya</taxon>
        <taxon>Basidiomycota</taxon>
        <taxon>Agaricomycotina</taxon>
        <taxon>Agaricomycetes</taxon>
        <taxon>Polyporales</taxon>
        <taxon>Polyporaceae</taxon>
        <taxon>Dichomitus</taxon>
    </lineage>
</organism>
<dbReference type="AlphaFoldDB" id="A0A4Q9PZ00"/>
<sequence>MTVSTFLQSFQHANRRAANVCRSAAHAAGRQSAQCSPALRAPYRPARNSHLRSRYALQPAYMRRAITVNAFLSRFRC</sequence>
<dbReference type="Proteomes" id="UP000292082">
    <property type="component" value="Unassembled WGS sequence"/>
</dbReference>
<accession>A0A4Q9PZ00</accession>
<evidence type="ECO:0000313" key="2">
    <source>
        <dbReference type="Proteomes" id="UP000292082"/>
    </source>
</evidence>
<reference evidence="1 2" key="1">
    <citation type="submission" date="2019-01" db="EMBL/GenBank/DDBJ databases">
        <title>Draft genome sequences of three monokaryotic isolates of the white-rot basidiomycete fungus Dichomitus squalens.</title>
        <authorList>
            <consortium name="DOE Joint Genome Institute"/>
            <person name="Lopez S.C."/>
            <person name="Andreopoulos B."/>
            <person name="Pangilinan J."/>
            <person name="Lipzen A."/>
            <person name="Riley R."/>
            <person name="Ahrendt S."/>
            <person name="Ng V."/>
            <person name="Barry K."/>
            <person name="Daum C."/>
            <person name="Grigoriev I.V."/>
            <person name="Hilden K.S."/>
            <person name="Makela M.R."/>
            <person name="de Vries R.P."/>
        </authorList>
    </citation>
    <scope>NUCLEOTIDE SEQUENCE [LARGE SCALE GENOMIC DNA]</scope>
    <source>
        <strain evidence="1 2">CBS 464.89</strain>
    </source>
</reference>
<protein>
    <submittedName>
        <fullName evidence="1">Uncharacterized protein</fullName>
    </submittedName>
</protein>
<dbReference type="EMBL" id="ML145108">
    <property type="protein sequence ID" value="TBU60037.1"/>
    <property type="molecule type" value="Genomic_DNA"/>
</dbReference>
<name>A0A4Q9PZ00_9APHY</name>